<comment type="caution">
    <text evidence="4">The sequence shown here is derived from an EMBL/GenBank/DDBJ whole genome shotgun (WGS) entry which is preliminary data.</text>
</comment>
<feature type="transmembrane region" description="Helical" evidence="2">
    <location>
        <begin position="96"/>
        <end position="120"/>
    </location>
</feature>
<feature type="transmembrane region" description="Helical" evidence="2">
    <location>
        <begin position="127"/>
        <end position="147"/>
    </location>
</feature>
<proteinExistence type="inferred from homology"/>
<feature type="transmembrane region" description="Helical" evidence="2">
    <location>
        <begin position="7"/>
        <end position="26"/>
    </location>
</feature>
<gene>
    <name evidence="4" type="ORF">FC98_GL002348</name>
</gene>
<evidence type="ECO:0000313" key="5">
    <source>
        <dbReference type="Proteomes" id="UP000051439"/>
    </source>
</evidence>
<feature type="transmembrane region" description="Helical" evidence="2">
    <location>
        <begin position="233"/>
        <end position="250"/>
    </location>
</feature>
<evidence type="ECO:0000256" key="1">
    <source>
        <dbReference type="ARBA" id="ARBA00009067"/>
    </source>
</evidence>
<dbReference type="Proteomes" id="UP000051439">
    <property type="component" value="Unassembled WGS sequence"/>
</dbReference>
<dbReference type="AlphaFoldDB" id="A0A0R1NQL6"/>
<feature type="transmembrane region" description="Helical" evidence="2">
    <location>
        <begin position="159"/>
        <end position="181"/>
    </location>
</feature>
<feature type="transmembrane region" description="Helical" evidence="2">
    <location>
        <begin position="358"/>
        <end position="381"/>
    </location>
</feature>
<evidence type="ECO:0000259" key="3">
    <source>
        <dbReference type="Pfam" id="PF02517"/>
    </source>
</evidence>
<dbReference type="GO" id="GO:0006508">
    <property type="term" value="P:proteolysis"/>
    <property type="evidence" value="ECO:0007669"/>
    <property type="project" value="UniProtKB-KW"/>
</dbReference>
<feature type="transmembrane region" description="Helical" evidence="2">
    <location>
        <begin position="71"/>
        <end position="90"/>
    </location>
</feature>
<reference evidence="4 5" key="1">
    <citation type="journal article" date="2015" name="Genome Announc.">
        <title>Expanding the biotechnology potential of lactobacilli through comparative genomics of 213 strains and associated genera.</title>
        <authorList>
            <person name="Sun Z."/>
            <person name="Harris H.M."/>
            <person name="McCann A."/>
            <person name="Guo C."/>
            <person name="Argimon S."/>
            <person name="Zhang W."/>
            <person name="Yang X."/>
            <person name="Jeffery I.B."/>
            <person name="Cooney J.C."/>
            <person name="Kagawa T.F."/>
            <person name="Liu W."/>
            <person name="Song Y."/>
            <person name="Salvetti E."/>
            <person name="Wrobel A."/>
            <person name="Rasinkangas P."/>
            <person name="Parkhill J."/>
            <person name="Rea M.C."/>
            <person name="O'Sullivan O."/>
            <person name="Ritari J."/>
            <person name="Douillard F.P."/>
            <person name="Paul Ross R."/>
            <person name="Yang R."/>
            <person name="Briner A.E."/>
            <person name="Felis G.E."/>
            <person name="de Vos W.M."/>
            <person name="Barrangou R."/>
            <person name="Klaenhammer T.R."/>
            <person name="Caufield P.W."/>
            <person name="Cui Y."/>
            <person name="Zhang H."/>
            <person name="O'Toole P.W."/>
        </authorList>
    </citation>
    <scope>NUCLEOTIDE SEQUENCE [LARGE SCALE GENOMIC DNA]</scope>
    <source>
        <strain evidence="4 5">DSM 19906</strain>
    </source>
</reference>
<dbReference type="EMBL" id="AZEB01000006">
    <property type="protein sequence ID" value="KRL22465.1"/>
    <property type="molecule type" value="Genomic_DNA"/>
</dbReference>
<keyword evidence="2" id="KW-0812">Transmembrane</keyword>
<dbReference type="GO" id="GO:0004175">
    <property type="term" value="F:endopeptidase activity"/>
    <property type="evidence" value="ECO:0007669"/>
    <property type="project" value="UniProtKB-ARBA"/>
</dbReference>
<dbReference type="GO" id="GO:0080120">
    <property type="term" value="P:CAAX-box protein maturation"/>
    <property type="evidence" value="ECO:0007669"/>
    <property type="project" value="UniProtKB-ARBA"/>
</dbReference>
<comment type="similarity">
    <text evidence="1">Belongs to the UPF0177 family.</text>
</comment>
<protein>
    <submittedName>
        <fullName evidence="4">CAAX amino terminal protease family protein</fullName>
    </submittedName>
</protein>
<feature type="transmembrane region" description="Helical" evidence="2">
    <location>
        <begin position="193"/>
        <end position="213"/>
    </location>
</feature>
<accession>A0A0R1NQL6</accession>
<evidence type="ECO:0000256" key="2">
    <source>
        <dbReference type="SAM" id="Phobius"/>
    </source>
</evidence>
<organism evidence="4 5">
    <name type="scientific">Lentilactobacillus kisonensis DSM 19906 = JCM 15041</name>
    <dbReference type="NCBI Taxonomy" id="1423766"/>
    <lineage>
        <taxon>Bacteria</taxon>
        <taxon>Bacillati</taxon>
        <taxon>Bacillota</taxon>
        <taxon>Bacilli</taxon>
        <taxon>Lactobacillales</taxon>
        <taxon>Lactobacillaceae</taxon>
        <taxon>Lentilactobacillus</taxon>
    </lineage>
</organism>
<evidence type="ECO:0000313" key="4">
    <source>
        <dbReference type="EMBL" id="KRL22465.1"/>
    </source>
</evidence>
<keyword evidence="5" id="KW-1185">Reference proteome</keyword>
<keyword evidence="4" id="KW-0378">Hydrolase</keyword>
<dbReference type="Pfam" id="PF02517">
    <property type="entry name" value="Rce1-like"/>
    <property type="match status" value="1"/>
</dbReference>
<feature type="transmembrane region" description="Helical" evidence="2">
    <location>
        <begin position="32"/>
        <end position="51"/>
    </location>
</feature>
<name>A0A0R1NQL6_9LACO</name>
<feature type="domain" description="CAAX prenyl protease 2/Lysostaphin resistance protein A-like" evidence="3">
    <location>
        <begin position="238"/>
        <end position="340"/>
    </location>
</feature>
<sequence>MDLQFGIECLVCIGLTILFHFLQVSYLSSSGLFIWTLVGGLTCWLIWLTNFWRARNTFRSVIKVSLKLVSYALYSLVLIMVVNALLAIVWQGTHFWAQGLLSLGTILIIGLSLPGFFKLVVNETNPILRMVSIFFYYLGFGLFPQSLGFGNHYVNDYGAPYWLAFISATLLVIYAMVHWGYQLPQLKFNHHLNYWWLALLVIPRFLVMGFSAGSWSRFFSLPLQIRLVIPNNSLTTATIYAVFTIVTVCFKEELIFRYLFLAQILNAVKGSVRTRILKTTLITATLFAAWHLHHIFYQPFTTTCLQILAAFGMGVVFAIIYLYTGTIWVTVIMHSIFDLFSVDMAGSVTPFVSQPTSFLVEFILITTTAQVAIGLIAIYTMKTGPFEQTIRANQRKQVLRRPALNRLEN</sequence>
<keyword evidence="4" id="KW-0645">Protease</keyword>
<keyword evidence="2" id="KW-0472">Membrane</keyword>
<dbReference type="InterPro" id="IPR003675">
    <property type="entry name" value="Rce1/LyrA-like_dom"/>
</dbReference>
<keyword evidence="2" id="KW-1133">Transmembrane helix</keyword>
<dbReference type="PATRIC" id="fig|1423766.4.peg.2439"/>